<organism evidence="1 2">
    <name type="scientific">Ramazzottius varieornatus</name>
    <name type="common">Water bear</name>
    <name type="synonym">Tardigrade</name>
    <dbReference type="NCBI Taxonomy" id="947166"/>
    <lineage>
        <taxon>Eukaryota</taxon>
        <taxon>Metazoa</taxon>
        <taxon>Ecdysozoa</taxon>
        <taxon>Tardigrada</taxon>
        <taxon>Eutardigrada</taxon>
        <taxon>Parachela</taxon>
        <taxon>Hypsibioidea</taxon>
        <taxon>Ramazzottiidae</taxon>
        <taxon>Ramazzottius</taxon>
    </lineage>
</organism>
<comment type="caution">
    <text evidence="1">The sequence shown here is derived from an EMBL/GenBank/DDBJ whole genome shotgun (WGS) entry which is preliminary data.</text>
</comment>
<accession>A0A1D1UR79</accession>
<evidence type="ECO:0000313" key="2">
    <source>
        <dbReference type="Proteomes" id="UP000186922"/>
    </source>
</evidence>
<sequence>MAARNWFLANAKNSEWLKQDIFAIETLTESKSFSKKIGCKKRLYRVPRNLRSARICFKAQVSSSSTDERAVVI</sequence>
<name>A0A1D1UR79_RAMVA</name>
<gene>
    <name evidence="1" type="primary">RvY_03370-1</name>
    <name evidence="1" type="synonym">RvY_03370.1</name>
    <name evidence="1" type="ORF">RvY_03370</name>
</gene>
<evidence type="ECO:0000313" key="1">
    <source>
        <dbReference type="EMBL" id="GAU91040.1"/>
    </source>
</evidence>
<dbReference type="AlphaFoldDB" id="A0A1D1UR79"/>
<dbReference type="Proteomes" id="UP000186922">
    <property type="component" value="Unassembled WGS sequence"/>
</dbReference>
<reference evidence="1 2" key="1">
    <citation type="journal article" date="2016" name="Nat. Commun.">
        <title>Extremotolerant tardigrade genome and improved radiotolerance of human cultured cells by tardigrade-unique protein.</title>
        <authorList>
            <person name="Hashimoto T."/>
            <person name="Horikawa D.D."/>
            <person name="Saito Y."/>
            <person name="Kuwahara H."/>
            <person name="Kozuka-Hata H."/>
            <person name="Shin-I T."/>
            <person name="Minakuchi Y."/>
            <person name="Ohishi K."/>
            <person name="Motoyama A."/>
            <person name="Aizu T."/>
            <person name="Enomoto A."/>
            <person name="Kondo K."/>
            <person name="Tanaka S."/>
            <person name="Hara Y."/>
            <person name="Koshikawa S."/>
            <person name="Sagara H."/>
            <person name="Miura T."/>
            <person name="Yokobori S."/>
            <person name="Miyagawa K."/>
            <person name="Suzuki Y."/>
            <person name="Kubo T."/>
            <person name="Oyama M."/>
            <person name="Kohara Y."/>
            <person name="Fujiyama A."/>
            <person name="Arakawa K."/>
            <person name="Katayama T."/>
            <person name="Toyoda A."/>
            <person name="Kunieda T."/>
        </authorList>
    </citation>
    <scope>NUCLEOTIDE SEQUENCE [LARGE SCALE GENOMIC DNA]</scope>
    <source>
        <strain evidence="1 2">YOKOZUNA-1</strain>
    </source>
</reference>
<proteinExistence type="predicted"/>
<keyword evidence="2" id="KW-1185">Reference proteome</keyword>
<dbReference type="EMBL" id="BDGG01000001">
    <property type="protein sequence ID" value="GAU91040.1"/>
    <property type="molecule type" value="Genomic_DNA"/>
</dbReference>
<protein>
    <submittedName>
        <fullName evidence="1">Uncharacterized protein</fullName>
    </submittedName>
</protein>